<dbReference type="EMBL" id="FOSN01000009">
    <property type="protein sequence ID" value="SFK50885.1"/>
    <property type="molecule type" value="Genomic_DNA"/>
</dbReference>
<evidence type="ECO:0008006" key="3">
    <source>
        <dbReference type="Google" id="ProtNLM"/>
    </source>
</evidence>
<proteinExistence type="predicted"/>
<sequence>MSDIVVRTPMQYLDKANGALRDLGLLPAKTEDAPINALLAQISDLEPAKIAVIAKTLGQGSLFNEVVRDQTAAMSIGQRYQDIAQSFNSIRDDAKMMVDQLDDGKIDLFERVNNVWMKISRGDIADRFDKIKATYLEVTAATRDQIQREQTILNAYRDYRGALKQSEVLALEVLKSAEARLEAAKAGLKEASDKVANYAGTEPAERAAFELERDEHLRRVQDEDKRYQIAKDLADNLTIGYNTSEVIMARLMQTTNAKERVYAQSVSFFSTNDSVLTALKASFTGLFGLHESTQTLETMKEGLSKSIEVLAEVGGKVQEAAVRSGYGPTIRADAVKKLVDSVVGFQERSLAIVGEMREMSTRNSEEIRDAVEAGNRRIAQLVTEGRALGLNG</sequence>
<dbReference type="STRING" id="1612308.SAMN05444581_10970"/>
<reference evidence="1 2" key="1">
    <citation type="submission" date="2016-10" db="EMBL/GenBank/DDBJ databases">
        <authorList>
            <person name="de Groot N.N."/>
        </authorList>
    </citation>
    <scope>NUCLEOTIDE SEQUENCE [LARGE SCALE GENOMIC DNA]</scope>
    <source>
        <strain evidence="1 2">NE2</strain>
    </source>
</reference>
<dbReference type="RefSeq" id="WP_091682423.1">
    <property type="nucleotide sequence ID" value="NZ_FOSN01000009.1"/>
</dbReference>
<dbReference type="OrthoDB" id="247330at2"/>
<dbReference type="Proteomes" id="UP000198755">
    <property type="component" value="Unassembled WGS sequence"/>
</dbReference>
<name>A0A1I4A3G9_9HYPH</name>
<dbReference type="AlphaFoldDB" id="A0A1I4A3G9"/>
<evidence type="ECO:0000313" key="1">
    <source>
        <dbReference type="EMBL" id="SFK50885.1"/>
    </source>
</evidence>
<keyword evidence="2" id="KW-1185">Reference proteome</keyword>
<organism evidence="1 2">
    <name type="scientific">Methylocapsa palsarum</name>
    <dbReference type="NCBI Taxonomy" id="1612308"/>
    <lineage>
        <taxon>Bacteria</taxon>
        <taxon>Pseudomonadati</taxon>
        <taxon>Pseudomonadota</taxon>
        <taxon>Alphaproteobacteria</taxon>
        <taxon>Hyphomicrobiales</taxon>
        <taxon>Beijerinckiaceae</taxon>
        <taxon>Methylocapsa</taxon>
    </lineage>
</organism>
<gene>
    <name evidence="1" type="ORF">SAMN05444581_10970</name>
</gene>
<evidence type="ECO:0000313" key="2">
    <source>
        <dbReference type="Proteomes" id="UP000198755"/>
    </source>
</evidence>
<accession>A0A1I4A3G9</accession>
<protein>
    <recommendedName>
        <fullName evidence="3">Cell surface protein</fullName>
    </recommendedName>
</protein>